<dbReference type="EMBL" id="MK072283">
    <property type="protein sequence ID" value="AYV81564.1"/>
    <property type="molecule type" value="Genomic_DNA"/>
</dbReference>
<protein>
    <submittedName>
        <fullName evidence="1">Uncharacterized protein</fullName>
    </submittedName>
</protein>
<accession>A0A3G5A4Y7</accession>
<sequence>MSDTKTDSKLEVMECPECYRVNMISLGGRAVLDSIKICEHCEKRIEGVYYQFCDHMTMCSNCFKILSDTSIYQDEKVLSGGCLAIVKKKFGSEVGKTVFQLFPSKQLGNAISFGMWIRRNDIDEKIEILSTDICRGYGRKLGQYKIQQFQKSYRNLGVTLAE</sequence>
<evidence type="ECO:0000313" key="1">
    <source>
        <dbReference type="EMBL" id="AYV81564.1"/>
    </source>
</evidence>
<name>A0A3G5A4Y7_9VIRU</name>
<organism evidence="1">
    <name type="scientific">Harvfovirus sp</name>
    <dbReference type="NCBI Taxonomy" id="2487768"/>
    <lineage>
        <taxon>Viruses</taxon>
        <taxon>Varidnaviria</taxon>
        <taxon>Bamfordvirae</taxon>
        <taxon>Nucleocytoviricota</taxon>
        <taxon>Megaviricetes</taxon>
        <taxon>Imitervirales</taxon>
        <taxon>Mimiviridae</taxon>
        <taxon>Klosneuvirinae</taxon>
    </lineage>
</organism>
<reference evidence="1" key="1">
    <citation type="submission" date="2018-10" db="EMBL/GenBank/DDBJ databases">
        <title>Hidden diversity of soil giant viruses.</title>
        <authorList>
            <person name="Schulz F."/>
            <person name="Alteio L."/>
            <person name="Goudeau D."/>
            <person name="Ryan E.M."/>
            <person name="Malmstrom R.R."/>
            <person name="Blanchard J."/>
            <person name="Woyke T."/>
        </authorList>
    </citation>
    <scope>NUCLEOTIDE SEQUENCE</scope>
    <source>
        <strain evidence="1">HAV1</strain>
    </source>
</reference>
<gene>
    <name evidence="1" type="ORF">Harvfovirus41_9</name>
</gene>
<proteinExistence type="predicted"/>